<dbReference type="OrthoDB" id="29773at2759"/>
<keyword evidence="6 7" id="KW-0472">Membrane</keyword>
<reference evidence="9" key="1">
    <citation type="submission" date="2019-05" db="EMBL/GenBank/DDBJ databases">
        <title>Annotation for the trematode Fasciolopsis buski.</title>
        <authorList>
            <person name="Choi Y.-J."/>
        </authorList>
    </citation>
    <scope>NUCLEOTIDE SEQUENCE</scope>
    <source>
        <strain evidence="9">HT</strain>
        <tissue evidence="9">Whole worm</tissue>
    </source>
</reference>
<dbReference type="EMBL" id="LUCM01011652">
    <property type="protein sequence ID" value="KAA0183634.1"/>
    <property type="molecule type" value="Genomic_DNA"/>
</dbReference>
<dbReference type="PANTHER" id="PTHR13146">
    <property type="match status" value="1"/>
</dbReference>
<dbReference type="AlphaFoldDB" id="A0A8E0RNT5"/>
<keyword evidence="10" id="KW-1185">Reference proteome</keyword>
<proteinExistence type="inferred from homology"/>
<feature type="transmembrane region" description="Helical" evidence="7">
    <location>
        <begin position="144"/>
        <end position="162"/>
    </location>
</feature>
<feature type="transmembrane region" description="Helical" evidence="7">
    <location>
        <begin position="316"/>
        <end position="337"/>
    </location>
</feature>
<feature type="transmembrane region" description="Helical" evidence="7">
    <location>
        <begin position="349"/>
        <end position="367"/>
    </location>
</feature>
<evidence type="ECO:0000256" key="8">
    <source>
        <dbReference type="SAM" id="SignalP"/>
    </source>
</evidence>
<keyword evidence="8" id="KW-0732">Signal</keyword>
<evidence type="ECO:0000256" key="5">
    <source>
        <dbReference type="ARBA" id="ARBA00022989"/>
    </source>
</evidence>
<comment type="subcellular location">
    <subcellularLocation>
        <location evidence="1">Membrane</location>
        <topology evidence="1">Multi-pass membrane protein</topology>
    </subcellularLocation>
</comment>
<evidence type="ECO:0000256" key="2">
    <source>
        <dbReference type="ARBA" id="ARBA00006690"/>
    </source>
</evidence>
<dbReference type="Proteomes" id="UP000728185">
    <property type="component" value="Unassembled WGS sequence"/>
</dbReference>
<protein>
    <submittedName>
        <fullName evidence="9">Solute carrier family 35 member F6</fullName>
    </submittedName>
</protein>
<gene>
    <name evidence="9" type="ORF">FBUS_03311</name>
</gene>
<feature type="transmembrane region" description="Helical" evidence="7">
    <location>
        <begin position="169"/>
        <end position="190"/>
    </location>
</feature>
<evidence type="ECO:0000256" key="1">
    <source>
        <dbReference type="ARBA" id="ARBA00004141"/>
    </source>
</evidence>
<dbReference type="InterPro" id="IPR037185">
    <property type="entry name" value="EmrE-like"/>
</dbReference>
<comment type="caution">
    <text evidence="9">The sequence shown here is derived from an EMBL/GenBank/DDBJ whole genome shotgun (WGS) entry which is preliminary data.</text>
</comment>
<feature type="signal peptide" evidence="8">
    <location>
        <begin position="1"/>
        <end position="24"/>
    </location>
</feature>
<evidence type="ECO:0000256" key="6">
    <source>
        <dbReference type="ARBA" id="ARBA00023136"/>
    </source>
</evidence>
<feature type="chain" id="PRO_5034436670" evidence="8">
    <location>
        <begin position="25"/>
        <end position="406"/>
    </location>
</feature>
<dbReference type="SUPFAM" id="SSF103481">
    <property type="entry name" value="Multidrug resistance efflux transporter EmrE"/>
    <property type="match status" value="1"/>
</dbReference>
<name>A0A8E0RNT5_9TREM</name>
<feature type="transmembrane region" description="Helical" evidence="7">
    <location>
        <begin position="58"/>
        <end position="80"/>
    </location>
</feature>
<organism evidence="9 10">
    <name type="scientific">Fasciolopsis buskii</name>
    <dbReference type="NCBI Taxonomy" id="27845"/>
    <lineage>
        <taxon>Eukaryota</taxon>
        <taxon>Metazoa</taxon>
        <taxon>Spiralia</taxon>
        <taxon>Lophotrochozoa</taxon>
        <taxon>Platyhelminthes</taxon>
        <taxon>Trematoda</taxon>
        <taxon>Digenea</taxon>
        <taxon>Plagiorchiida</taxon>
        <taxon>Echinostomata</taxon>
        <taxon>Echinostomatoidea</taxon>
        <taxon>Fasciolidae</taxon>
        <taxon>Fasciolopsis</taxon>
    </lineage>
</organism>
<dbReference type="PANTHER" id="PTHR13146:SF0">
    <property type="entry name" value="SOLUTE CARRIER FAMILY 35 MEMBER F6"/>
    <property type="match status" value="1"/>
</dbReference>
<accession>A0A8E0RNT5</accession>
<dbReference type="InterPro" id="IPR013936">
    <property type="entry name" value="CRT-like"/>
</dbReference>
<sequence length="406" mass="44969">MDLTLRGTMLILCMLLAGTTNTVTRKMCLDSSAPGLKNNSANGTRTVHLYNKPWFQTFTMFLGEIQCFIVFFILQLLVVCRGSETTHQKICYPNCHCSRGSKLDCVGLLKRTLHWVFLLLSCCDLLATIISGIGLLYIDASIWQMMRGSLIIFSGLISVIFLRRKLQPFHWTGMLVTVFGLVLVGSKSVFGNETNKHNSLQAAIGVTLVLLGALTSAVQMIVEEIYMQQYGYHPLQAVGAEGVYGTLIVGLLGLPIVHWIPGSDINGSYENILDAMAQIGSELSLLINSILYSISMAWFNYCGFEIAKSLSTIHRTLIDALRTAFVWITGLILHYAVGPQFGEPFSPGWGLIELCGFALLLIGTMIYNQMMDLSFIRGCNRTETQTDVAEIKMKSLTEEPAYLTKV</sequence>
<dbReference type="Pfam" id="PF08627">
    <property type="entry name" value="CRT-like"/>
    <property type="match status" value="1"/>
</dbReference>
<evidence type="ECO:0000256" key="4">
    <source>
        <dbReference type="ARBA" id="ARBA00022692"/>
    </source>
</evidence>
<evidence type="ECO:0000256" key="3">
    <source>
        <dbReference type="ARBA" id="ARBA00022448"/>
    </source>
</evidence>
<feature type="transmembrane region" description="Helical" evidence="7">
    <location>
        <begin position="283"/>
        <end position="304"/>
    </location>
</feature>
<feature type="transmembrane region" description="Helical" evidence="7">
    <location>
        <begin position="243"/>
        <end position="261"/>
    </location>
</feature>
<keyword evidence="3" id="KW-0813">Transport</keyword>
<keyword evidence="4 7" id="KW-0812">Transmembrane</keyword>
<feature type="transmembrane region" description="Helical" evidence="7">
    <location>
        <begin position="115"/>
        <end position="138"/>
    </location>
</feature>
<feature type="transmembrane region" description="Helical" evidence="7">
    <location>
        <begin position="202"/>
        <end position="222"/>
    </location>
</feature>
<keyword evidence="5 7" id="KW-1133">Transmembrane helix</keyword>
<dbReference type="GO" id="GO:0016020">
    <property type="term" value="C:membrane"/>
    <property type="evidence" value="ECO:0007669"/>
    <property type="project" value="UniProtKB-SubCell"/>
</dbReference>
<evidence type="ECO:0000313" key="10">
    <source>
        <dbReference type="Proteomes" id="UP000728185"/>
    </source>
</evidence>
<evidence type="ECO:0000256" key="7">
    <source>
        <dbReference type="SAM" id="Phobius"/>
    </source>
</evidence>
<comment type="similarity">
    <text evidence="2">Belongs to the CRT-like transporter family.</text>
</comment>
<evidence type="ECO:0000313" key="9">
    <source>
        <dbReference type="EMBL" id="KAA0183634.1"/>
    </source>
</evidence>